<feature type="signal peptide" evidence="7">
    <location>
        <begin position="1"/>
        <end position="27"/>
    </location>
</feature>
<dbReference type="OrthoDB" id="9768147at2"/>
<keyword evidence="4" id="KW-0812">Transmembrane</keyword>
<dbReference type="InterPro" id="IPR057601">
    <property type="entry name" value="Oar-like_b-barrel"/>
</dbReference>
<dbReference type="Proteomes" id="UP000054363">
    <property type="component" value="Unassembled WGS sequence"/>
</dbReference>
<dbReference type="EMBL" id="JPER01000005">
    <property type="protein sequence ID" value="KFZ30476.1"/>
    <property type="molecule type" value="Genomic_DNA"/>
</dbReference>
<dbReference type="Pfam" id="PF13620">
    <property type="entry name" value="CarboxypepD_reg"/>
    <property type="match status" value="1"/>
</dbReference>
<feature type="chain" id="PRO_5001899225" evidence="7">
    <location>
        <begin position="28"/>
        <end position="1069"/>
    </location>
</feature>
<evidence type="ECO:0000259" key="8">
    <source>
        <dbReference type="Pfam" id="PF25183"/>
    </source>
</evidence>
<dbReference type="RefSeq" id="WP_034776426.1">
    <property type="nucleotide sequence ID" value="NZ_JPER01000005.1"/>
</dbReference>
<organism evidence="9 10">
    <name type="scientific">Pseudidiomarina salinarum</name>
    <dbReference type="NCBI Taxonomy" id="435908"/>
    <lineage>
        <taxon>Bacteria</taxon>
        <taxon>Pseudomonadati</taxon>
        <taxon>Pseudomonadota</taxon>
        <taxon>Gammaproteobacteria</taxon>
        <taxon>Alteromonadales</taxon>
        <taxon>Idiomarinaceae</taxon>
        <taxon>Pseudidiomarina</taxon>
    </lineage>
</organism>
<dbReference type="AlphaFoldDB" id="A0A094JD30"/>
<dbReference type="Gene3D" id="2.40.170.20">
    <property type="entry name" value="TonB-dependent receptor, beta-barrel domain"/>
    <property type="match status" value="1"/>
</dbReference>
<keyword evidence="5" id="KW-0472">Membrane</keyword>
<dbReference type="SUPFAM" id="SSF56935">
    <property type="entry name" value="Porins"/>
    <property type="match status" value="1"/>
</dbReference>
<dbReference type="GO" id="GO:0044718">
    <property type="term" value="P:siderophore transmembrane transport"/>
    <property type="evidence" value="ECO:0007669"/>
    <property type="project" value="TreeGrafter"/>
</dbReference>
<evidence type="ECO:0000256" key="4">
    <source>
        <dbReference type="ARBA" id="ARBA00022692"/>
    </source>
</evidence>
<name>A0A094JD30_9GAMM</name>
<keyword evidence="10" id="KW-1185">Reference proteome</keyword>
<evidence type="ECO:0000256" key="7">
    <source>
        <dbReference type="SAM" id="SignalP"/>
    </source>
</evidence>
<dbReference type="InterPro" id="IPR037066">
    <property type="entry name" value="Plug_dom_sf"/>
</dbReference>
<dbReference type="Gene3D" id="2.170.130.10">
    <property type="entry name" value="TonB-dependent receptor, plug domain"/>
    <property type="match status" value="1"/>
</dbReference>
<keyword evidence="2" id="KW-0813">Transport</keyword>
<evidence type="ECO:0000313" key="9">
    <source>
        <dbReference type="EMBL" id="KFZ30476.1"/>
    </source>
</evidence>
<accession>A0A094JD30</accession>
<evidence type="ECO:0000256" key="2">
    <source>
        <dbReference type="ARBA" id="ARBA00022448"/>
    </source>
</evidence>
<dbReference type="PANTHER" id="PTHR30069:SF46">
    <property type="entry name" value="OAR PROTEIN"/>
    <property type="match status" value="1"/>
</dbReference>
<comment type="subcellular location">
    <subcellularLocation>
        <location evidence="1">Cell outer membrane</location>
        <topology evidence="1">Multi-pass membrane protein</topology>
    </subcellularLocation>
</comment>
<evidence type="ECO:0000256" key="3">
    <source>
        <dbReference type="ARBA" id="ARBA00022452"/>
    </source>
</evidence>
<protein>
    <submittedName>
        <fullName evidence="9">Membrane protein</fullName>
    </submittedName>
</protein>
<dbReference type="InterPro" id="IPR008969">
    <property type="entry name" value="CarboxyPept-like_regulatory"/>
</dbReference>
<dbReference type="SUPFAM" id="SSF49464">
    <property type="entry name" value="Carboxypeptidase regulatory domain-like"/>
    <property type="match status" value="1"/>
</dbReference>
<keyword evidence="7" id="KW-0732">Signal</keyword>
<keyword evidence="3" id="KW-1134">Transmembrane beta strand</keyword>
<dbReference type="InterPro" id="IPR036942">
    <property type="entry name" value="Beta-barrel_TonB_sf"/>
</dbReference>
<reference evidence="9 10" key="1">
    <citation type="submission" date="2014-06" db="EMBL/GenBank/DDBJ databases">
        <title>The draft genome sequence of Idiomarina salinarum ISL-52.</title>
        <authorList>
            <person name="Du J."/>
            <person name="Shao Z."/>
        </authorList>
    </citation>
    <scope>NUCLEOTIDE SEQUENCE [LARGE SCALE GENOMIC DNA]</scope>
    <source>
        <strain evidence="9 10">ISL-52</strain>
    </source>
</reference>
<dbReference type="Pfam" id="PF25183">
    <property type="entry name" value="OMP_b-brl_4"/>
    <property type="match status" value="1"/>
</dbReference>
<proteinExistence type="predicted"/>
<dbReference type="eggNOG" id="COG4771">
    <property type="taxonomic scope" value="Bacteria"/>
</dbReference>
<sequence length="1069" mass="119839">MSTTMRFSRLASVIAITLGLASTTAIAQETSSSMRGVITGPQGNPAANTKIIIVHQPTGTVSEMHTNEDGAFSAKGLRVGGPYQITLDSDQFRDAVLQDIYLDLGETYRLNRQLESDVMERIVVSGAAISVESAGASSNYGEQTIENMPSLNRDLKDIARLNPLVTVSGDGQMTIAGGDPRTNSINVDGIGQNDDFGLNYGGYPTQQAPISLSAIAQISVDAAPFSVKKGDFSGGTINAVTKSGTNEFEGEVFYELSTPDMKGKVQDLRLNYRDLDDDGYRTYSTEEIESIQEISTLGLSFGGPVIEDTLFFFTSYEEWTRTLDLEYGFDGSGAANEFYITEQEFDDFMDVLGGYGISDSLGGDPEDKDRKWLTKLSWNVSNNHRFDLTYQWQDNAEERNYATGGATVSLNSRRYIYHTRMNNVSARLYSDWSANLITEIGVTYKDVETDSITNSGLGQIDVDLYNRGPTVEFGTDRYRHANAIRNDNLTLHVDATYLMGEHEIEFGIQHEQLSLYNKFVPDSRGTWGFGSLDDFEAGIVDSDWRGNYSFMYQNAYTNNPEDAAYEVDRSTLALYVGDTFYATPDLEVNAGLRYERISSDDTPTLNQNFLDTYGYSNQENLDGLDIILPRISFTYFTDSSLVVRGGIGRFYGGLPNVWYTNPFTKDGITLVQAPQNAVNDYFNGRTGVDFTRVPQEIKDTLEQGNGSTNYTDPNFELPSDWRAQLAFEYDLSIPYLGEDYSATTSFIYKRIDDQVVWYNTAIQPVGTAADGERIIYEQIYTGDREQNYDIMLTNSPGSGNNFIFSQSLAKEWDNGIRFTGSYTYQNLEENGSGSSSQAHSNYRHYVAKSRNQAFNATGNFEIEHSLKLTLGYATQFFSGYDTRFNLYFERRSGRPFSYVMGMFRDGDFGDTAFESFYTQSAYLPYIPSGADDTNVDWDQSISWDEVQMLLDNAGIAYGGEGYILDRNTHNQPWVTELDLSIQQELPGFMPGHKGTLYFTIDNFANLLNDDWGIERRLRFPQVALYDFGGLNDEGKYIIEPAFNGYYPNNFDTVDFSSAWTVKVGVRYQF</sequence>
<evidence type="ECO:0000256" key="6">
    <source>
        <dbReference type="ARBA" id="ARBA00023237"/>
    </source>
</evidence>
<evidence type="ECO:0000256" key="5">
    <source>
        <dbReference type="ARBA" id="ARBA00023136"/>
    </source>
</evidence>
<gene>
    <name evidence="9" type="ORF">IDSA_10475</name>
</gene>
<feature type="domain" description="TonB-dependent transporter Oar-like beta-barrel" evidence="8">
    <location>
        <begin position="367"/>
        <end position="986"/>
    </location>
</feature>
<comment type="caution">
    <text evidence="9">The sequence shown here is derived from an EMBL/GenBank/DDBJ whole genome shotgun (WGS) entry which is preliminary data.</text>
</comment>
<evidence type="ECO:0000313" key="10">
    <source>
        <dbReference type="Proteomes" id="UP000054363"/>
    </source>
</evidence>
<keyword evidence="6" id="KW-0998">Cell outer membrane</keyword>
<dbReference type="GO" id="GO:0009279">
    <property type="term" value="C:cell outer membrane"/>
    <property type="evidence" value="ECO:0007669"/>
    <property type="project" value="UniProtKB-SubCell"/>
</dbReference>
<dbReference type="STRING" id="435908.IDSA_10475"/>
<evidence type="ECO:0000256" key="1">
    <source>
        <dbReference type="ARBA" id="ARBA00004571"/>
    </source>
</evidence>
<dbReference type="InterPro" id="IPR039426">
    <property type="entry name" value="TonB-dep_rcpt-like"/>
</dbReference>
<dbReference type="PANTHER" id="PTHR30069">
    <property type="entry name" value="TONB-DEPENDENT OUTER MEMBRANE RECEPTOR"/>
    <property type="match status" value="1"/>
</dbReference>
<dbReference type="GO" id="GO:0015344">
    <property type="term" value="F:siderophore uptake transmembrane transporter activity"/>
    <property type="evidence" value="ECO:0007669"/>
    <property type="project" value="TreeGrafter"/>
</dbReference>